<organism evidence="3 4">
    <name type="scientific">Camellia sinensis</name>
    <name type="common">Tea plant</name>
    <name type="synonym">Thea sinensis</name>
    <dbReference type="NCBI Taxonomy" id="4442"/>
    <lineage>
        <taxon>Eukaryota</taxon>
        <taxon>Viridiplantae</taxon>
        <taxon>Streptophyta</taxon>
        <taxon>Embryophyta</taxon>
        <taxon>Tracheophyta</taxon>
        <taxon>Spermatophyta</taxon>
        <taxon>Magnoliopsida</taxon>
        <taxon>eudicotyledons</taxon>
        <taxon>Gunneridae</taxon>
        <taxon>Pentapetalae</taxon>
        <taxon>asterids</taxon>
        <taxon>Ericales</taxon>
        <taxon>Theaceae</taxon>
        <taxon>Camellia</taxon>
    </lineage>
</organism>
<feature type="non-terminal residue" evidence="3">
    <location>
        <position position="310"/>
    </location>
</feature>
<reference evidence="3 4" key="2">
    <citation type="submission" date="2020-07" db="EMBL/GenBank/DDBJ databases">
        <title>Genome assembly of wild tea tree DASZ reveals pedigree and selection history of tea varieties.</title>
        <authorList>
            <person name="Zhang W."/>
        </authorList>
    </citation>
    <scope>NUCLEOTIDE SEQUENCE [LARGE SCALE GENOMIC DNA]</scope>
    <source>
        <strain evidence="4">cv. G240</strain>
        <tissue evidence="3">Leaf</tissue>
    </source>
</reference>
<dbReference type="Proteomes" id="UP000593564">
    <property type="component" value="Unassembled WGS sequence"/>
</dbReference>
<sequence length="310" mass="34771">VGIQFQGSYATFPSSPVPWNKGIALKRFVTTLHMVVKTDSVAAPLIRGPKAKSLRVSAFKGNSQNDESGGRASGSKSAKNSVKISYVQHGSEETLTESPKMQDVPLSCASEADETIAGSSTIQNLFKNWLMLLRTQPPNEVMDESLEGPDSGKISVMQNGTQEKERGEILKAQSLFTWQLKWFTGAEVSKELMPLWVLGPLIVALYIKILRGLCALYVFTFKQTVKVVKNLPTYYLVAYSYIASGKLEENVRARLLQPLVDIKNLDYKELLKIKMKNLGAWASEKYLDYVESIWPYYCRTIRFLKRANLI</sequence>
<dbReference type="PANTHER" id="PTHR48223">
    <property type="entry name" value="DEFECTIVE 2759, PUTATIVE ISOFORM 1-RELATED"/>
    <property type="match status" value="1"/>
</dbReference>
<evidence type="ECO:0000256" key="1">
    <source>
        <dbReference type="SAM" id="MobiDB-lite"/>
    </source>
</evidence>
<evidence type="ECO:0000313" key="3">
    <source>
        <dbReference type="EMBL" id="KAF5957526.1"/>
    </source>
</evidence>
<dbReference type="EMBL" id="JACBKZ010000002">
    <property type="protein sequence ID" value="KAF5957526.1"/>
    <property type="molecule type" value="Genomic_DNA"/>
</dbReference>
<keyword evidence="2" id="KW-0812">Transmembrane</keyword>
<keyword evidence="4" id="KW-1185">Reference proteome</keyword>
<gene>
    <name evidence="3" type="ORF">HYC85_004751</name>
</gene>
<evidence type="ECO:0000313" key="4">
    <source>
        <dbReference type="Proteomes" id="UP000593564"/>
    </source>
</evidence>
<comment type="caution">
    <text evidence="3">The sequence shown here is derived from an EMBL/GenBank/DDBJ whole genome shotgun (WGS) entry which is preliminary data.</text>
</comment>
<reference evidence="4" key="1">
    <citation type="journal article" date="2020" name="Nat. Commun.">
        <title>Genome assembly of wild tea tree DASZ reveals pedigree and selection history of tea varieties.</title>
        <authorList>
            <person name="Zhang W."/>
            <person name="Zhang Y."/>
            <person name="Qiu H."/>
            <person name="Guo Y."/>
            <person name="Wan H."/>
            <person name="Zhang X."/>
            <person name="Scossa F."/>
            <person name="Alseekh S."/>
            <person name="Zhang Q."/>
            <person name="Wang P."/>
            <person name="Xu L."/>
            <person name="Schmidt M.H."/>
            <person name="Jia X."/>
            <person name="Li D."/>
            <person name="Zhu A."/>
            <person name="Guo F."/>
            <person name="Chen W."/>
            <person name="Ni D."/>
            <person name="Usadel B."/>
            <person name="Fernie A.R."/>
            <person name="Wen W."/>
        </authorList>
    </citation>
    <scope>NUCLEOTIDE SEQUENCE [LARGE SCALE GENOMIC DNA]</scope>
    <source>
        <strain evidence="4">cv. G240</strain>
    </source>
</reference>
<accession>A0A7J7HZC5</accession>
<protein>
    <submittedName>
        <fullName evidence="3">Uncharacterized protein</fullName>
    </submittedName>
</protein>
<dbReference type="PANTHER" id="PTHR48223:SF1">
    <property type="entry name" value="ABC TRANSMEMBRANE TYPE-1 DOMAIN-CONTAINING PROTEIN"/>
    <property type="match status" value="1"/>
</dbReference>
<evidence type="ECO:0000256" key="2">
    <source>
        <dbReference type="SAM" id="Phobius"/>
    </source>
</evidence>
<feature type="region of interest" description="Disordered" evidence="1">
    <location>
        <begin position="58"/>
        <end position="83"/>
    </location>
</feature>
<proteinExistence type="predicted"/>
<keyword evidence="2" id="KW-0472">Membrane</keyword>
<dbReference type="AlphaFoldDB" id="A0A7J7HZC5"/>
<name>A0A7J7HZC5_CAMSI</name>
<keyword evidence="2" id="KW-1133">Transmembrane helix</keyword>
<feature type="transmembrane region" description="Helical" evidence="2">
    <location>
        <begin position="195"/>
        <end position="219"/>
    </location>
</feature>